<organism evidence="3 4">
    <name type="scientific">Bdellovibrio reynosensis</name>
    <dbReference type="NCBI Taxonomy" id="2835041"/>
    <lineage>
        <taxon>Bacteria</taxon>
        <taxon>Pseudomonadati</taxon>
        <taxon>Bdellovibrionota</taxon>
        <taxon>Bdellovibrionia</taxon>
        <taxon>Bdellovibrionales</taxon>
        <taxon>Pseudobdellovibrionaceae</taxon>
        <taxon>Bdellovibrio</taxon>
    </lineage>
</organism>
<protein>
    <submittedName>
        <fullName evidence="3">Response regulator</fullName>
    </submittedName>
</protein>
<feature type="domain" description="Response regulatory" evidence="2">
    <location>
        <begin position="4"/>
        <end position="119"/>
    </location>
</feature>
<keyword evidence="1" id="KW-0597">Phosphoprotein</keyword>
<keyword evidence="4" id="KW-1185">Reference proteome</keyword>
<dbReference type="EMBL" id="CP093442">
    <property type="protein sequence ID" value="UOF00309.1"/>
    <property type="molecule type" value="Genomic_DNA"/>
</dbReference>
<dbReference type="SMART" id="SM00448">
    <property type="entry name" value="REC"/>
    <property type="match status" value="1"/>
</dbReference>
<evidence type="ECO:0000313" key="4">
    <source>
        <dbReference type="Proteomes" id="UP000830116"/>
    </source>
</evidence>
<dbReference type="RefSeq" id="WP_243536133.1">
    <property type="nucleotide sequence ID" value="NZ_CP093442.1"/>
</dbReference>
<sequence length="130" mass="14097">MKIRFAVVDDAAFLRELLKNIITSAGGVCVGEAENGDEAVALVNNTLPDLVLLDMVMPLRNGIETAKAIKELHPEIKIIGCSTVDQESLVQKAYEAGFDAYIVKPFTKDQVISAIHKVLPHLGESTHGRT</sequence>
<dbReference type="InterPro" id="IPR052048">
    <property type="entry name" value="ST_Response_Regulator"/>
</dbReference>
<dbReference type="InterPro" id="IPR011006">
    <property type="entry name" value="CheY-like_superfamily"/>
</dbReference>
<dbReference type="PROSITE" id="PS50110">
    <property type="entry name" value="RESPONSE_REGULATORY"/>
    <property type="match status" value="1"/>
</dbReference>
<evidence type="ECO:0000313" key="3">
    <source>
        <dbReference type="EMBL" id="UOF00309.1"/>
    </source>
</evidence>
<dbReference type="Pfam" id="PF00072">
    <property type="entry name" value="Response_reg"/>
    <property type="match status" value="1"/>
</dbReference>
<reference evidence="3" key="1">
    <citation type="submission" date="2022-03" db="EMBL/GenBank/DDBJ databases">
        <title>Genome Identification and Characterization of new species Bdellovibrio reynosense LBG001 sp. nov. from a Mexico soil sample.</title>
        <authorList>
            <person name="Camilli A."/>
            <person name="Ajao Y."/>
            <person name="Guo X."/>
        </authorList>
    </citation>
    <scope>NUCLEOTIDE SEQUENCE</scope>
    <source>
        <strain evidence="3">LBG001</strain>
    </source>
</reference>
<gene>
    <name evidence="3" type="ORF">MNR06_11410</name>
</gene>
<dbReference type="SUPFAM" id="SSF52172">
    <property type="entry name" value="CheY-like"/>
    <property type="match status" value="1"/>
</dbReference>
<accession>A0ABY4C6H8</accession>
<feature type="modified residue" description="4-aspartylphosphate" evidence="1">
    <location>
        <position position="54"/>
    </location>
</feature>
<dbReference type="Gene3D" id="3.40.50.2300">
    <property type="match status" value="1"/>
</dbReference>
<evidence type="ECO:0000256" key="1">
    <source>
        <dbReference type="PROSITE-ProRule" id="PRU00169"/>
    </source>
</evidence>
<evidence type="ECO:0000259" key="2">
    <source>
        <dbReference type="PROSITE" id="PS50110"/>
    </source>
</evidence>
<proteinExistence type="predicted"/>
<name>A0ABY4C6H8_9BACT</name>
<dbReference type="InterPro" id="IPR001789">
    <property type="entry name" value="Sig_transdc_resp-reg_receiver"/>
</dbReference>
<dbReference type="PANTHER" id="PTHR43228:SF1">
    <property type="entry name" value="TWO-COMPONENT RESPONSE REGULATOR ARR22"/>
    <property type="match status" value="1"/>
</dbReference>
<dbReference type="Proteomes" id="UP000830116">
    <property type="component" value="Chromosome"/>
</dbReference>
<dbReference type="PANTHER" id="PTHR43228">
    <property type="entry name" value="TWO-COMPONENT RESPONSE REGULATOR"/>
    <property type="match status" value="1"/>
</dbReference>